<gene>
    <name evidence="1" type="ORF">F5144DRAFT_479257</name>
</gene>
<proteinExistence type="predicted"/>
<evidence type="ECO:0000313" key="1">
    <source>
        <dbReference type="EMBL" id="KAH6649593.1"/>
    </source>
</evidence>
<dbReference type="EMBL" id="JAGIZQ010000001">
    <property type="protein sequence ID" value="KAH6649593.1"/>
    <property type="molecule type" value="Genomic_DNA"/>
</dbReference>
<evidence type="ECO:0000313" key="2">
    <source>
        <dbReference type="Proteomes" id="UP000724584"/>
    </source>
</evidence>
<dbReference type="Proteomes" id="UP000724584">
    <property type="component" value="Unassembled WGS sequence"/>
</dbReference>
<organism evidence="1 2">
    <name type="scientific">Chaetomium tenue</name>
    <dbReference type="NCBI Taxonomy" id="1854479"/>
    <lineage>
        <taxon>Eukaryota</taxon>
        <taxon>Fungi</taxon>
        <taxon>Dikarya</taxon>
        <taxon>Ascomycota</taxon>
        <taxon>Pezizomycotina</taxon>
        <taxon>Sordariomycetes</taxon>
        <taxon>Sordariomycetidae</taxon>
        <taxon>Sordariales</taxon>
        <taxon>Chaetomiaceae</taxon>
        <taxon>Chaetomium</taxon>
    </lineage>
</organism>
<comment type="caution">
    <text evidence="1">The sequence shown here is derived from an EMBL/GenBank/DDBJ whole genome shotgun (WGS) entry which is preliminary data.</text>
</comment>
<keyword evidence="2" id="KW-1185">Reference proteome</keyword>
<sequence>MFRSPYDLDLDTDPDMPWSPWRRFEGLRRQLCEQDFNTASIAFSRLQANRDPQELEALYECARHPLGDLRLTAEEFARQVDSMNFQSVKACYKLTKSMGILIPIGFDGPIIYRLIVHPWELRPHLLEDHVAFEFDMLRGPKWSEWSEPCEPSCDSLLSPWILGVNLTVKPCQPRCDGPGNLSEISTRSVESADTDADAPGFTFFQLGDLQYTGRTNRREGPWLDGDEEKAYSSCGGGWAETGFVVVARLNPSGRADGIYVVYDMYRDIGARRNPGYKSAKETKIIDSWWWGEPPTAYWQGIPSYKIRKDKFSCAKLAPNFSSLGKDYQVVWTEKTKYPVELVRAKRLGDGWIVRTTIDEKIWPSTAREGSSTEEGGE</sequence>
<accession>A0ACB7PKG2</accession>
<protein>
    <submittedName>
        <fullName evidence="1">Uncharacterized protein</fullName>
    </submittedName>
</protein>
<name>A0ACB7PKG2_9PEZI</name>
<reference evidence="1 2" key="1">
    <citation type="journal article" date="2021" name="Nat. Commun.">
        <title>Genetic determinants of endophytism in the Arabidopsis root mycobiome.</title>
        <authorList>
            <person name="Mesny F."/>
            <person name="Miyauchi S."/>
            <person name="Thiergart T."/>
            <person name="Pickel B."/>
            <person name="Atanasova L."/>
            <person name="Karlsson M."/>
            <person name="Huettel B."/>
            <person name="Barry K.W."/>
            <person name="Haridas S."/>
            <person name="Chen C."/>
            <person name="Bauer D."/>
            <person name="Andreopoulos W."/>
            <person name="Pangilinan J."/>
            <person name="LaButti K."/>
            <person name="Riley R."/>
            <person name="Lipzen A."/>
            <person name="Clum A."/>
            <person name="Drula E."/>
            <person name="Henrissat B."/>
            <person name="Kohler A."/>
            <person name="Grigoriev I.V."/>
            <person name="Martin F.M."/>
            <person name="Hacquard S."/>
        </authorList>
    </citation>
    <scope>NUCLEOTIDE SEQUENCE [LARGE SCALE GENOMIC DNA]</scope>
    <source>
        <strain evidence="1 2">MPI-SDFR-AT-0079</strain>
    </source>
</reference>